<dbReference type="NCBIfam" id="TIGR00654">
    <property type="entry name" value="PhzF_family"/>
    <property type="match status" value="1"/>
</dbReference>
<name>A0ABZ2KMP2_9BACT</name>
<dbReference type="Proteomes" id="UP001379533">
    <property type="component" value="Chromosome"/>
</dbReference>
<dbReference type="PIRSF" id="PIRSF016184">
    <property type="entry name" value="PhzC_PhzF"/>
    <property type="match status" value="1"/>
</dbReference>
<proteinExistence type="inferred from homology"/>
<evidence type="ECO:0000313" key="3">
    <source>
        <dbReference type="Proteomes" id="UP001379533"/>
    </source>
</evidence>
<dbReference type="PANTHER" id="PTHR13774">
    <property type="entry name" value="PHENAZINE BIOSYNTHESIS PROTEIN"/>
    <property type="match status" value="1"/>
</dbReference>
<dbReference type="RefSeq" id="WP_394850569.1">
    <property type="nucleotide sequence ID" value="NZ_CP089982.1"/>
</dbReference>
<protein>
    <submittedName>
        <fullName evidence="2">PhzF family phenazine biosynthesis protein</fullName>
    </submittedName>
</protein>
<organism evidence="2 3">
    <name type="scientific">Pendulispora brunnea</name>
    <dbReference type="NCBI Taxonomy" id="2905690"/>
    <lineage>
        <taxon>Bacteria</taxon>
        <taxon>Pseudomonadati</taxon>
        <taxon>Myxococcota</taxon>
        <taxon>Myxococcia</taxon>
        <taxon>Myxococcales</taxon>
        <taxon>Sorangiineae</taxon>
        <taxon>Pendulisporaceae</taxon>
        <taxon>Pendulispora</taxon>
    </lineage>
</organism>
<gene>
    <name evidence="2" type="ORF">LZC95_24320</name>
</gene>
<dbReference type="SUPFAM" id="SSF54506">
    <property type="entry name" value="Diaminopimelate epimerase-like"/>
    <property type="match status" value="1"/>
</dbReference>
<reference evidence="2 3" key="1">
    <citation type="submission" date="2021-12" db="EMBL/GenBank/DDBJ databases">
        <title>Discovery of the Pendulisporaceae a myxobacterial family with distinct sporulation behavior and unique specialized metabolism.</title>
        <authorList>
            <person name="Garcia R."/>
            <person name="Popoff A."/>
            <person name="Bader C.D."/>
            <person name="Loehr J."/>
            <person name="Walesch S."/>
            <person name="Walt C."/>
            <person name="Boldt J."/>
            <person name="Bunk B."/>
            <person name="Haeckl F.J.F.P.J."/>
            <person name="Gunesch A.P."/>
            <person name="Birkelbach J."/>
            <person name="Nuebel U."/>
            <person name="Pietschmann T."/>
            <person name="Bach T."/>
            <person name="Mueller R."/>
        </authorList>
    </citation>
    <scope>NUCLEOTIDE SEQUENCE [LARGE SCALE GENOMIC DNA]</scope>
    <source>
        <strain evidence="2 3">MSr12523</strain>
    </source>
</reference>
<dbReference type="Gene3D" id="3.10.310.10">
    <property type="entry name" value="Diaminopimelate Epimerase, Chain A, domain 1"/>
    <property type="match status" value="2"/>
</dbReference>
<evidence type="ECO:0000256" key="1">
    <source>
        <dbReference type="ARBA" id="ARBA00008270"/>
    </source>
</evidence>
<sequence length="294" mass="31817">MSLPFKQVDVFTGRPFTGNPLAVIFDADDLTDSQMQRIANWTNLSETTFLLRPQNTAADYRLRIFTPRSELVFAGHPTVGSAHAALEAGIITPRNGKLVQECKVGLVALTVQGDGPQRSIAFELPQARTQLLDDAEVTELEAVLGAKVEREQTPRVVDVGPKWTIARLRDAAQVRELNPDLARLEQFDKRRGTTGVTIFGAHAASKSEGPHIEVRSFAPAFGAPEDPVCGSGNGSVAVFLRDTGLVESIGRRYVASQGARLGRDGRVRVSIDEDGTIRLGGQSVTCVEGTIRED</sequence>
<accession>A0ABZ2KMP2</accession>
<keyword evidence="3" id="KW-1185">Reference proteome</keyword>
<comment type="similarity">
    <text evidence="1">Belongs to the PhzF family.</text>
</comment>
<dbReference type="Pfam" id="PF02567">
    <property type="entry name" value="PhzC-PhzF"/>
    <property type="match status" value="1"/>
</dbReference>
<evidence type="ECO:0000313" key="2">
    <source>
        <dbReference type="EMBL" id="WXA99928.1"/>
    </source>
</evidence>
<dbReference type="InterPro" id="IPR003719">
    <property type="entry name" value="Phenazine_PhzF-like"/>
</dbReference>
<dbReference type="PANTHER" id="PTHR13774:SF32">
    <property type="entry name" value="ANTISENSE-ENHANCING SEQUENCE 1"/>
    <property type="match status" value="1"/>
</dbReference>
<dbReference type="EMBL" id="CP089982">
    <property type="protein sequence ID" value="WXA99928.1"/>
    <property type="molecule type" value="Genomic_DNA"/>
</dbReference>